<keyword evidence="3" id="KW-1185">Reference proteome</keyword>
<feature type="region of interest" description="Disordered" evidence="1">
    <location>
        <begin position="124"/>
        <end position="144"/>
    </location>
</feature>
<comment type="caution">
    <text evidence="2">The sequence shown here is derived from an EMBL/GenBank/DDBJ whole genome shotgun (WGS) entry which is preliminary data.</text>
</comment>
<protein>
    <recommendedName>
        <fullName evidence="4">RNase H type-1 domain-containing protein</fullName>
    </recommendedName>
</protein>
<evidence type="ECO:0000313" key="3">
    <source>
        <dbReference type="Proteomes" id="UP001066276"/>
    </source>
</evidence>
<evidence type="ECO:0000313" key="2">
    <source>
        <dbReference type="EMBL" id="KAJ1160997.1"/>
    </source>
</evidence>
<evidence type="ECO:0000256" key="1">
    <source>
        <dbReference type="SAM" id="MobiDB-lite"/>
    </source>
</evidence>
<gene>
    <name evidence="2" type="ORF">NDU88_001486</name>
</gene>
<evidence type="ECO:0008006" key="4">
    <source>
        <dbReference type="Google" id="ProtNLM"/>
    </source>
</evidence>
<dbReference type="EMBL" id="JANPWB010000008">
    <property type="protein sequence ID" value="KAJ1160997.1"/>
    <property type="molecule type" value="Genomic_DNA"/>
</dbReference>
<proteinExistence type="predicted"/>
<accession>A0AAV7S9W8</accession>
<name>A0AAV7S9W8_PLEWA</name>
<sequence length="144" mass="15476">MRVVPAPCQARVPLLITPRVCLLWVPQIAPGISGLVESILGVKNRYGASVLNFHQRPGNKLASAIASLQHLSSSVKESVIQALYDVKPVTEFSDSSLEALIQFRAFPARGAFPCAFVAVSRQPGAHVDPVSPRGARRPRTGVLK</sequence>
<dbReference type="Proteomes" id="UP001066276">
    <property type="component" value="Chromosome 4_2"/>
</dbReference>
<feature type="compositionally biased region" description="Basic residues" evidence="1">
    <location>
        <begin position="134"/>
        <end position="144"/>
    </location>
</feature>
<dbReference type="AlphaFoldDB" id="A0AAV7S9W8"/>
<organism evidence="2 3">
    <name type="scientific">Pleurodeles waltl</name>
    <name type="common">Iberian ribbed newt</name>
    <dbReference type="NCBI Taxonomy" id="8319"/>
    <lineage>
        <taxon>Eukaryota</taxon>
        <taxon>Metazoa</taxon>
        <taxon>Chordata</taxon>
        <taxon>Craniata</taxon>
        <taxon>Vertebrata</taxon>
        <taxon>Euteleostomi</taxon>
        <taxon>Amphibia</taxon>
        <taxon>Batrachia</taxon>
        <taxon>Caudata</taxon>
        <taxon>Salamandroidea</taxon>
        <taxon>Salamandridae</taxon>
        <taxon>Pleurodelinae</taxon>
        <taxon>Pleurodeles</taxon>
    </lineage>
</organism>
<reference evidence="2" key="1">
    <citation type="journal article" date="2022" name="bioRxiv">
        <title>Sequencing and chromosome-scale assembly of the giantPleurodeles waltlgenome.</title>
        <authorList>
            <person name="Brown T."/>
            <person name="Elewa A."/>
            <person name="Iarovenko S."/>
            <person name="Subramanian E."/>
            <person name="Araus A.J."/>
            <person name="Petzold A."/>
            <person name="Susuki M."/>
            <person name="Suzuki K.-i.T."/>
            <person name="Hayashi T."/>
            <person name="Toyoda A."/>
            <person name="Oliveira C."/>
            <person name="Osipova E."/>
            <person name="Leigh N.D."/>
            <person name="Simon A."/>
            <person name="Yun M.H."/>
        </authorList>
    </citation>
    <scope>NUCLEOTIDE SEQUENCE</scope>
    <source>
        <strain evidence="2">20211129_DDA</strain>
        <tissue evidence="2">Liver</tissue>
    </source>
</reference>